<evidence type="ECO:0000313" key="1">
    <source>
        <dbReference type="EMBL" id="QJA52805.1"/>
    </source>
</evidence>
<dbReference type="EMBL" id="MT144369">
    <property type="protein sequence ID" value="QJA52805.1"/>
    <property type="molecule type" value="Genomic_DNA"/>
</dbReference>
<sequence>MKGTFEECQRIEREHVCGICSQPLITRGTPTPGVWAVLCLQHPDSDQFIRPLSVPQALKRHDHKELRRHGYTEEAITQMEEIMEEKGRTTEDRLPAIFEATTNEIVKGELQIAALQWAETAGLRPELQHVCLYFGRPMPTINGWHYLFRRIHPHGTIGAAPLNEKERGIAGIPETVEAWEANTFDANGNHLTVGHGYANRDNKTQLYKGVSEQWGLAWDRAEKRAEEDALRKAVPLGLEKEETDVDRG</sequence>
<accession>A0A6H1ZZW3</accession>
<dbReference type="AlphaFoldDB" id="A0A6H1ZZW3"/>
<gene>
    <name evidence="1" type="ORF">TM448A03023_0009</name>
</gene>
<protein>
    <submittedName>
        <fullName evidence="1">Uncharacterized protein</fullName>
    </submittedName>
</protein>
<name>A0A6H1ZZW3_9ZZZZ</name>
<proteinExistence type="predicted"/>
<organism evidence="1">
    <name type="scientific">viral metagenome</name>
    <dbReference type="NCBI Taxonomy" id="1070528"/>
    <lineage>
        <taxon>unclassified sequences</taxon>
        <taxon>metagenomes</taxon>
        <taxon>organismal metagenomes</taxon>
    </lineage>
</organism>
<reference evidence="1" key="1">
    <citation type="submission" date="2020-03" db="EMBL/GenBank/DDBJ databases">
        <title>The deep terrestrial virosphere.</title>
        <authorList>
            <person name="Holmfeldt K."/>
            <person name="Nilsson E."/>
            <person name="Simone D."/>
            <person name="Lopez-Fernandez M."/>
            <person name="Wu X."/>
            <person name="de Brujin I."/>
            <person name="Lundin D."/>
            <person name="Andersson A."/>
            <person name="Bertilsson S."/>
            <person name="Dopson M."/>
        </authorList>
    </citation>
    <scope>NUCLEOTIDE SEQUENCE</scope>
    <source>
        <strain evidence="1">TM448A03023</strain>
    </source>
</reference>